<comment type="caution">
    <text evidence="1">The sequence shown here is derived from an EMBL/GenBank/DDBJ whole genome shotgun (WGS) entry which is preliminary data.</text>
</comment>
<accession>A0A7J7I0J4</accession>
<dbReference type="AlphaFoldDB" id="A0A7J7I0J4"/>
<organism evidence="1 2">
    <name type="scientific">Camellia sinensis</name>
    <name type="common">Tea plant</name>
    <name type="synonym">Thea sinensis</name>
    <dbReference type="NCBI Taxonomy" id="4442"/>
    <lineage>
        <taxon>Eukaryota</taxon>
        <taxon>Viridiplantae</taxon>
        <taxon>Streptophyta</taxon>
        <taxon>Embryophyta</taxon>
        <taxon>Tracheophyta</taxon>
        <taxon>Spermatophyta</taxon>
        <taxon>Magnoliopsida</taxon>
        <taxon>eudicotyledons</taxon>
        <taxon>Gunneridae</taxon>
        <taxon>Pentapetalae</taxon>
        <taxon>asterids</taxon>
        <taxon>Ericales</taxon>
        <taxon>Theaceae</taxon>
        <taxon>Camellia</taxon>
    </lineage>
</organism>
<reference evidence="2" key="1">
    <citation type="journal article" date="2020" name="Nat. Commun.">
        <title>Genome assembly of wild tea tree DASZ reveals pedigree and selection history of tea varieties.</title>
        <authorList>
            <person name="Zhang W."/>
            <person name="Zhang Y."/>
            <person name="Qiu H."/>
            <person name="Guo Y."/>
            <person name="Wan H."/>
            <person name="Zhang X."/>
            <person name="Scossa F."/>
            <person name="Alseekh S."/>
            <person name="Zhang Q."/>
            <person name="Wang P."/>
            <person name="Xu L."/>
            <person name="Schmidt M.H."/>
            <person name="Jia X."/>
            <person name="Li D."/>
            <person name="Zhu A."/>
            <person name="Guo F."/>
            <person name="Chen W."/>
            <person name="Ni D."/>
            <person name="Usadel B."/>
            <person name="Fernie A.R."/>
            <person name="Wen W."/>
        </authorList>
    </citation>
    <scope>NUCLEOTIDE SEQUENCE [LARGE SCALE GENOMIC DNA]</scope>
    <source>
        <strain evidence="2">cv. G240</strain>
    </source>
</reference>
<dbReference type="Proteomes" id="UP000593564">
    <property type="component" value="Unassembled WGS sequence"/>
</dbReference>
<name>A0A7J7I0J4_CAMSI</name>
<protein>
    <submittedName>
        <fullName evidence="1">Uncharacterized protein</fullName>
    </submittedName>
</protein>
<sequence length="52" mass="5727">MPKTRAVRGLPSCYSQHPAIAGLALGYVLWQCPVENYLGKHEFLICAYSLGC</sequence>
<reference evidence="1 2" key="2">
    <citation type="submission" date="2020-07" db="EMBL/GenBank/DDBJ databases">
        <title>Genome assembly of wild tea tree DASZ reveals pedigree and selection history of tea varieties.</title>
        <authorList>
            <person name="Zhang W."/>
        </authorList>
    </citation>
    <scope>NUCLEOTIDE SEQUENCE [LARGE SCALE GENOMIC DNA]</scope>
    <source>
        <strain evidence="2">cv. G240</strain>
        <tissue evidence="1">Leaf</tissue>
    </source>
</reference>
<gene>
    <name evidence="1" type="ORF">HYC85_005674</name>
</gene>
<proteinExistence type="predicted"/>
<dbReference type="EMBL" id="JACBKZ010000002">
    <property type="protein sequence ID" value="KAF5958449.1"/>
    <property type="molecule type" value="Genomic_DNA"/>
</dbReference>
<evidence type="ECO:0000313" key="2">
    <source>
        <dbReference type="Proteomes" id="UP000593564"/>
    </source>
</evidence>
<evidence type="ECO:0000313" key="1">
    <source>
        <dbReference type="EMBL" id="KAF5958449.1"/>
    </source>
</evidence>
<keyword evidence="2" id="KW-1185">Reference proteome</keyword>